<protein>
    <submittedName>
        <fullName evidence="1">Osmotically inducible protein C</fullName>
    </submittedName>
</protein>
<dbReference type="Pfam" id="PF02566">
    <property type="entry name" value="OsmC"/>
    <property type="match status" value="1"/>
</dbReference>
<evidence type="ECO:0000313" key="2">
    <source>
        <dbReference type="Proteomes" id="UP001366166"/>
    </source>
</evidence>
<evidence type="ECO:0000313" key="1">
    <source>
        <dbReference type="EMBL" id="BEQ17023.1"/>
    </source>
</evidence>
<accession>A0AAU9F3B2</accession>
<dbReference type="PANTHER" id="PTHR35368:SF1">
    <property type="entry name" value="HYDROPEROXIDE REDUCTASE"/>
    <property type="match status" value="1"/>
</dbReference>
<dbReference type="InterPro" id="IPR036102">
    <property type="entry name" value="OsmC/Ohrsf"/>
</dbReference>
<dbReference type="PANTHER" id="PTHR35368">
    <property type="entry name" value="HYDROPEROXIDE REDUCTASE"/>
    <property type="match status" value="1"/>
</dbReference>
<dbReference type="KEGG" id="dmp:FAK_40890"/>
<dbReference type="Gene3D" id="3.30.300.20">
    <property type="match status" value="1"/>
</dbReference>
<dbReference type="EMBL" id="AP028679">
    <property type="protein sequence ID" value="BEQ17023.1"/>
    <property type="molecule type" value="Genomic_DNA"/>
</dbReference>
<name>A0AAU9F3B2_9BACT</name>
<gene>
    <name evidence="1" type="ORF">FAK_40890</name>
</gene>
<dbReference type="AlphaFoldDB" id="A0AAU9F3B2"/>
<dbReference type="InterPro" id="IPR052924">
    <property type="entry name" value="OsmC/Ohr_hydroprdx_reductase"/>
</dbReference>
<dbReference type="Proteomes" id="UP001366166">
    <property type="component" value="Chromosome"/>
</dbReference>
<reference evidence="2" key="1">
    <citation type="journal article" date="2023" name="Arch. Microbiol.">
        <title>Desulfoferula mesophilus gen. nov. sp. nov., a mesophilic sulfate-reducing bacterium isolated from a brackish lake sediment.</title>
        <authorList>
            <person name="Watanabe T."/>
            <person name="Yabe T."/>
            <person name="Tsuji J.M."/>
            <person name="Fukui M."/>
        </authorList>
    </citation>
    <scope>NUCLEOTIDE SEQUENCE [LARGE SCALE GENOMIC DNA]</scope>
    <source>
        <strain evidence="2">12FAK</strain>
    </source>
</reference>
<dbReference type="SUPFAM" id="SSF82784">
    <property type="entry name" value="OsmC-like"/>
    <property type="match status" value="1"/>
</dbReference>
<keyword evidence="2" id="KW-1185">Reference proteome</keyword>
<dbReference type="InterPro" id="IPR003718">
    <property type="entry name" value="OsmC/Ohr_fam"/>
</dbReference>
<sequence>MEDNLFGLNRSWEGKMAGSGNPKTVNGINIDQLFATIEQIKGNAEIAKFKFRAKNQWVGGTHSQATVKDFYGALQEDDARDAVVFHLDEPPILLGTNAGTNPVEYLLVALSGCLTTSMVAHASAKGIEIRGVQSRYEGDIDLRGFLGISEEVPVGYQAIRVFFKIDADVSEAQKEEMIQTAQKYSPVFNTITRSAPVKVELDRA</sequence>
<dbReference type="InterPro" id="IPR015946">
    <property type="entry name" value="KH_dom-like_a/b"/>
</dbReference>
<organism evidence="1 2">
    <name type="scientific">Desulfoferula mesophila</name>
    <dbReference type="NCBI Taxonomy" id="3058419"/>
    <lineage>
        <taxon>Bacteria</taxon>
        <taxon>Pseudomonadati</taxon>
        <taxon>Thermodesulfobacteriota</taxon>
        <taxon>Desulfarculia</taxon>
        <taxon>Desulfarculales</taxon>
        <taxon>Desulfarculaceae</taxon>
        <taxon>Desulfoferula</taxon>
    </lineage>
</organism>
<proteinExistence type="predicted"/>